<evidence type="ECO:0000313" key="8">
    <source>
        <dbReference type="Proteomes" id="UP000736373"/>
    </source>
</evidence>
<evidence type="ECO:0000256" key="2">
    <source>
        <dbReference type="ARBA" id="ARBA00010610"/>
    </source>
</evidence>
<comment type="subcellular location">
    <subcellularLocation>
        <location evidence="1">Cytoplasm</location>
        <location evidence="1">Nucleoid</location>
    </subcellularLocation>
</comment>
<dbReference type="Gene3D" id="4.10.430.30">
    <property type="match status" value="1"/>
</dbReference>
<evidence type="ECO:0000256" key="4">
    <source>
        <dbReference type="ARBA" id="ARBA00023125"/>
    </source>
</evidence>
<reference evidence="7 8" key="1">
    <citation type="submission" date="2019-09" db="EMBL/GenBank/DDBJ databases">
        <title>Paraburkholderia podalyriae sp. nov., A South African Podalyria-associated rhizobium.</title>
        <authorList>
            <person name="Mavima L."/>
            <person name="Beukes C.W."/>
            <person name="Palmer M."/>
            <person name="De Meyer S.E."/>
            <person name="James E.K."/>
            <person name="Maluk M."/>
            <person name="Avontuur J.R."/>
            <person name="Chan W.Y."/>
            <person name="Venter S.N."/>
            <person name="Steenkamp E.T."/>
        </authorList>
    </citation>
    <scope>NUCLEOTIDE SEQUENCE [LARGE SCALE GENOMIC DNA]</scope>
    <source>
        <strain evidence="7 8">WC7.3b</strain>
    </source>
</reference>
<proteinExistence type="inferred from homology"/>
<evidence type="ECO:0000256" key="3">
    <source>
        <dbReference type="ARBA" id="ARBA00022490"/>
    </source>
</evidence>
<evidence type="ECO:0000256" key="1">
    <source>
        <dbReference type="ARBA" id="ARBA00004453"/>
    </source>
</evidence>
<sequence length="95" mass="11062">MARYKELLAEKEKLERLIAEARQQEAASALEKVRETVGEFGFTPEDVFGKRRKNVQPRAVAAKFRNPETGETWSGRGRAPRWLKDQNVERFRITE</sequence>
<protein>
    <submittedName>
        <fullName evidence="7">H-NS histone family protein</fullName>
    </submittedName>
</protein>
<dbReference type="Proteomes" id="UP000736373">
    <property type="component" value="Unassembled WGS sequence"/>
</dbReference>
<dbReference type="InterPro" id="IPR027444">
    <property type="entry name" value="H-NS_C_dom"/>
</dbReference>
<dbReference type="Pfam" id="PF00816">
    <property type="entry name" value="Histone_HNS"/>
    <property type="match status" value="1"/>
</dbReference>
<accession>A0ABR7Q2X8</accession>
<dbReference type="SUPFAM" id="SSF81273">
    <property type="entry name" value="H-NS histone-like proteins"/>
    <property type="match status" value="1"/>
</dbReference>
<dbReference type="EMBL" id="VZQQ01000200">
    <property type="protein sequence ID" value="MBC8752894.1"/>
    <property type="molecule type" value="Genomic_DNA"/>
</dbReference>
<dbReference type="SMART" id="SM00528">
    <property type="entry name" value="HNS"/>
    <property type="match status" value="1"/>
</dbReference>
<keyword evidence="5" id="KW-0175">Coiled coil</keyword>
<organism evidence="7 8">
    <name type="scientific">Paraburkholderia podalyriae</name>
    <dbReference type="NCBI Taxonomy" id="1938811"/>
    <lineage>
        <taxon>Bacteria</taxon>
        <taxon>Pseudomonadati</taxon>
        <taxon>Pseudomonadota</taxon>
        <taxon>Betaproteobacteria</taxon>
        <taxon>Burkholderiales</taxon>
        <taxon>Burkholderiaceae</taxon>
        <taxon>Paraburkholderia</taxon>
    </lineage>
</organism>
<keyword evidence="4" id="KW-0238">DNA-binding</keyword>
<dbReference type="PANTHER" id="PTHR38097:SF2">
    <property type="entry name" value="DNA-BINDING PROTEIN STPA"/>
    <property type="match status" value="1"/>
</dbReference>
<feature type="domain" description="DNA-binding protein H-NS-like C-terminal" evidence="6">
    <location>
        <begin position="54"/>
        <end position="93"/>
    </location>
</feature>
<name>A0ABR7Q2X8_9BURK</name>
<evidence type="ECO:0000256" key="5">
    <source>
        <dbReference type="SAM" id="Coils"/>
    </source>
</evidence>
<dbReference type="RefSeq" id="WP_187639708.1">
    <property type="nucleotide sequence ID" value="NZ_VZQQ01000200.1"/>
</dbReference>
<keyword evidence="8" id="KW-1185">Reference proteome</keyword>
<keyword evidence="3" id="KW-0963">Cytoplasm</keyword>
<comment type="similarity">
    <text evidence="2">Belongs to the histone-like protein H-NS family.</text>
</comment>
<gene>
    <name evidence="7" type="ORF">F6X42_43255</name>
</gene>
<comment type="caution">
    <text evidence="7">The sequence shown here is derived from an EMBL/GenBank/DDBJ whole genome shotgun (WGS) entry which is preliminary data.</text>
</comment>
<dbReference type="PANTHER" id="PTHR38097">
    <property type="match status" value="1"/>
</dbReference>
<evidence type="ECO:0000313" key="7">
    <source>
        <dbReference type="EMBL" id="MBC8752894.1"/>
    </source>
</evidence>
<feature type="coiled-coil region" evidence="5">
    <location>
        <begin position="4"/>
        <end position="31"/>
    </location>
</feature>
<evidence type="ECO:0000259" key="6">
    <source>
        <dbReference type="SMART" id="SM00528"/>
    </source>
</evidence>